<evidence type="ECO:0000313" key="3">
    <source>
        <dbReference type="Proteomes" id="UP000517547"/>
    </source>
</evidence>
<feature type="signal peptide" evidence="1">
    <location>
        <begin position="1"/>
        <end position="22"/>
    </location>
</feature>
<reference evidence="2 3" key="1">
    <citation type="submission" date="2020-04" db="EMBL/GenBank/DDBJ databases">
        <title>Molecular characterization of pseudomonads from Agaricus bisporus reveal novel blotch 2 pathogens in Western Europe.</title>
        <authorList>
            <person name="Taparia T."/>
            <person name="Krijger M."/>
            <person name="Haynes E."/>
            <person name="Elpinstone J.G."/>
            <person name="Noble R."/>
            <person name="Van Der Wolf J."/>
        </authorList>
    </citation>
    <scope>NUCLEOTIDE SEQUENCE [LARGE SCALE GENOMIC DNA]</scope>
    <source>
        <strain evidence="2 3">IPO3738</strain>
    </source>
</reference>
<feature type="chain" id="PRO_5031169295" evidence="1">
    <location>
        <begin position="23"/>
        <end position="160"/>
    </location>
</feature>
<dbReference type="EMBL" id="JACAQE010000003">
    <property type="protein sequence ID" value="NWC14414.1"/>
    <property type="molecule type" value="Genomic_DNA"/>
</dbReference>
<protein>
    <submittedName>
        <fullName evidence="2">sn-glycerol-3-phosphate transporter</fullName>
    </submittedName>
</protein>
<organism evidence="2 3">
    <name type="scientific">Pseudomonas gingeri</name>
    <dbReference type="NCBI Taxonomy" id="117681"/>
    <lineage>
        <taxon>Bacteria</taxon>
        <taxon>Pseudomonadati</taxon>
        <taxon>Pseudomonadota</taxon>
        <taxon>Gammaproteobacteria</taxon>
        <taxon>Pseudomonadales</taxon>
        <taxon>Pseudomonadaceae</taxon>
        <taxon>Pseudomonas</taxon>
    </lineage>
</organism>
<gene>
    <name evidence="2" type="ORF">HX845_12200</name>
</gene>
<comment type="caution">
    <text evidence="2">The sequence shown here is derived from an EMBL/GenBank/DDBJ whole genome shotgun (WGS) entry which is preliminary data.</text>
</comment>
<sequence>MNTSTFTLVLTLLLGSTGVAYAVQEAPGEKGFWYAQTSLYTRHYSPDPEHNNRQDLIGLERHEASGWVYGAATFRNSFSQRSYYGYVGQRFDSSRYPLYAKVTGGLLQGYRGEYRDKIPLNRLGVAPVIIPSVGAHYGPLATELVFLGFNAAMITTGVRF</sequence>
<dbReference type="Proteomes" id="UP000517547">
    <property type="component" value="Unassembled WGS sequence"/>
</dbReference>
<dbReference type="RefSeq" id="WP_017125450.1">
    <property type="nucleotide sequence ID" value="NZ_JACAOK010000020.1"/>
</dbReference>
<name>A0A7Y8CD25_9PSED</name>
<keyword evidence="1" id="KW-0732">Signal</keyword>
<evidence type="ECO:0000313" key="2">
    <source>
        <dbReference type="EMBL" id="NWC14414.1"/>
    </source>
</evidence>
<dbReference type="GeneID" id="57663281"/>
<accession>A0A7Y8CD25</accession>
<evidence type="ECO:0000256" key="1">
    <source>
        <dbReference type="SAM" id="SignalP"/>
    </source>
</evidence>
<proteinExistence type="predicted"/>
<dbReference type="AlphaFoldDB" id="A0A7Y8CD25"/>